<feature type="transmembrane region" description="Helical" evidence="6">
    <location>
        <begin position="157"/>
        <end position="175"/>
    </location>
</feature>
<feature type="transmembrane region" description="Helical" evidence="6">
    <location>
        <begin position="95"/>
        <end position="118"/>
    </location>
</feature>
<keyword evidence="5 6" id="KW-0472">Membrane</keyword>
<accession>A0A1M5NSS4</accession>
<organism evidence="7 8">
    <name type="scientific">Chryseolinea serpens</name>
    <dbReference type="NCBI Taxonomy" id="947013"/>
    <lineage>
        <taxon>Bacteria</taxon>
        <taxon>Pseudomonadati</taxon>
        <taxon>Bacteroidota</taxon>
        <taxon>Cytophagia</taxon>
        <taxon>Cytophagales</taxon>
        <taxon>Fulvivirgaceae</taxon>
        <taxon>Chryseolinea</taxon>
    </lineage>
</organism>
<dbReference type="GO" id="GO:0015232">
    <property type="term" value="F:heme transmembrane transporter activity"/>
    <property type="evidence" value="ECO:0007669"/>
    <property type="project" value="InterPro"/>
</dbReference>
<evidence type="ECO:0000256" key="5">
    <source>
        <dbReference type="ARBA" id="ARBA00023136"/>
    </source>
</evidence>
<evidence type="ECO:0000256" key="1">
    <source>
        <dbReference type="ARBA" id="ARBA00004141"/>
    </source>
</evidence>
<keyword evidence="4 6" id="KW-1133">Transmembrane helix</keyword>
<keyword evidence="3 6" id="KW-0812">Transmembrane</keyword>
<evidence type="ECO:0000256" key="6">
    <source>
        <dbReference type="SAM" id="Phobius"/>
    </source>
</evidence>
<keyword evidence="8" id="KW-1185">Reference proteome</keyword>
<dbReference type="GO" id="GO:0017004">
    <property type="term" value="P:cytochrome complex assembly"/>
    <property type="evidence" value="ECO:0007669"/>
    <property type="project" value="InterPro"/>
</dbReference>
<evidence type="ECO:0000313" key="7">
    <source>
        <dbReference type="EMBL" id="SHG92550.1"/>
    </source>
</evidence>
<reference evidence="7 8" key="1">
    <citation type="submission" date="2016-11" db="EMBL/GenBank/DDBJ databases">
        <authorList>
            <person name="Jaros S."/>
            <person name="Januszkiewicz K."/>
            <person name="Wedrychowicz H."/>
        </authorList>
    </citation>
    <scope>NUCLEOTIDE SEQUENCE [LARGE SCALE GENOMIC DNA]</scope>
    <source>
        <strain evidence="7 8">DSM 24574</strain>
    </source>
</reference>
<dbReference type="Pfam" id="PF03379">
    <property type="entry name" value="CcmB"/>
    <property type="match status" value="1"/>
</dbReference>
<feature type="transmembrane region" description="Helical" evidence="6">
    <location>
        <begin position="50"/>
        <end position="67"/>
    </location>
</feature>
<dbReference type="AlphaFoldDB" id="A0A1M5NSS4"/>
<evidence type="ECO:0000256" key="3">
    <source>
        <dbReference type="ARBA" id="ARBA00022692"/>
    </source>
</evidence>
<dbReference type="GO" id="GO:0016020">
    <property type="term" value="C:membrane"/>
    <property type="evidence" value="ECO:0007669"/>
    <property type="project" value="UniProtKB-SubCell"/>
</dbReference>
<dbReference type="InterPro" id="IPR003544">
    <property type="entry name" value="Cyt_c_biogenesis_CcmB"/>
</dbReference>
<dbReference type="Proteomes" id="UP000184212">
    <property type="component" value="Unassembled WGS sequence"/>
</dbReference>
<name>A0A1M5NSS4_9BACT</name>
<comment type="subcellular location">
    <subcellularLocation>
        <location evidence="1">Membrane</location>
        <topology evidence="1">Multi-pass membrane protein</topology>
    </subcellularLocation>
</comment>
<feature type="transmembrane region" description="Helical" evidence="6">
    <location>
        <begin position="18"/>
        <end position="38"/>
    </location>
</feature>
<sequence length="218" mass="24152">MILHLIHKELTLELRRKAVISGIGVYLFSLIFICYLTFSLRQNSINEATWSALFWLAILFSVVNSVAKSFIGEKKGSFIYYYAVASPQAIILSKILYNTLLCLLLSLAGYALFSLFIGNPIQDHALFLLTLLLTSFGFSAALSLISGIASKANNSNILMAVLSFPVILALLLMAIKITKNVLDGLDRSVSIDELLNLLAINCILTGLSYMLFPYIWRS</sequence>
<comment type="similarity">
    <text evidence="2">Belongs to the CcmB/CycW/HelB family.</text>
</comment>
<dbReference type="STRING" id="947013.SAMN04488109_2497"/>
<feature type="transmembrane region" description="Helical" evidence="6">
    <location>
        <begin position="124"/>
        <end position="145"/>
    </location>
</feature>
<evidence type="ECO:0000313" key="8">
    <source>
        <dbReference type="Proteomes" id="UP000184212"/>
    </source>
</evidence>
<protein>
    <submittedName>
        <fullName evidence="7">Heme exporter protein B</fullName>
    </submittedName>
</protein>
<gene>
    <name evidence="7" type="ORF">SAMN04488109_2497</name>
</gene>
<evidence type="ECO:0000256" key="2">
    <source>
        <dbReference type="ARBA" id="ARBA00010544"/>
    </source>
</evidence>
<evidence type="ECO:0000256" key="4">
    <source>
        <dbReference type="ARBA" id="ARBA00022989"/>
    </source>
</evidence>
<dbReference type="RefSeq" id="WP_073134109.1">
    <property type="nucleotide sequence ID" value="NZ_FQWQ01000001.1"/>
</dbReference>
<dbReference type="EMBL" id="FQWQ01000001">
    <property type="protein sequence ID" value="SHG92550.1"/>
    <property type="molecule type" value="Genomic_DNA"/>
</dbReference>
<feature type="transmembrane region" description="Helical" evidence="6">
    <location>
        <begin position="195"/>
        <end position="216"/>
    </location>
</feature>
<proteinExistence type="inferred from homology"/>
<dbReference type="OrthoDB" id="9788444at2"/>